<keyword evidence="9" id="KW-0175">Coiled coil</keyword>
<evidence type="ECO:0000256" key="3">
    <source>
        <dbReference type="ARBA" id="ARBA00022553"/>
    </source>
</evidence>
<dbReference type="PANTHER" id="PTHR24421">
    <property type="entry name" value="NITRATE/NITRITE SENSOR PROTEIN NARX-RELATED"/>
    <property type="match status" value="1"/>
</dbReference>
<feature type="domain" description="Histidine kinase" evidence="12">
    <location>
        <begin position="353"/>
        <end position="444"/>
    </location>
</feature>
<organism evidence="13 14">
    <name type="scientific">Microterricola gilva</name>
    <dbReference type="NCBI Taxonomy" id="393267"/>
    <lineage>
        <taxon>Bacteria</taxon>
        <taxon>Bacillati</taxon>
        <taxon>Actinomycetota</taxon>
        <taxon>Actinomycetes</taxon>
        <taxon>Micrococcales</taxon>
        <taxon>Microbacteriaceae</taxon>
        <taxon>Microterricola</taxon>
    </lineage>
</organism>
<dbReference type="GO" id="GO:0046983">
    <property type="term" value="F:protein dimerization activity"/>
    <property type="evidence" value="ECO:0007669"/>
    <property type="project" value="InterPro"/>
</dbReference>
<dbReference type="Pfam" id="PF23539">
    <property type="entry name" value="DUF7134"/>
    <property type="match status" value="1"/>
</dbReference>
<dbReference type="SUPFAM" id="SSF55874">
    <property type="entry name" value="ATPase domain of HSP90 chaperone/DNA topoisomerase II/histidine kinase"/>
    <property type="match status" value="1"/>
</dbReference>
<dbReference type="InterPro" id="IPR055558">
    <property type="entry name" value="DUF7134"/>
</dbReference>
<feature type="transmembrane region" description="Helical" evidence="11">
    <location>
        <begin position="113"/>
        <end position="130"/>
    </location>
</feature>
<dbReference type="RefSeq" id="WP_130504382.1">
    <property type="nucleotide sequence ID" value="NZ_SHLC01000001.1"/>
</dbReference>
<dbReference type="InterPro" id="IPR003594">
    <property type="entry name" value="HATPase_dom"/>
</dbReference>
<dbReference type="EC" id="2.7.13.3" evidence="2"/>
<keyword evidence="14" id="KW-1185">Reference proteome</keyword>
<keyword evidence="3" id="KW-0597">Phosphoprotein</keyword>
<evidence type="ECO:0000256" key="9">
    <source>
        <dbReference type="SAM" id="Coils"/>
    </source>
</evidence>
<evidence type="ECO:0000256" key="10">
    <source>
        <dbReference type="SAM" id="MobiDB-lite"/>
    </source>
</evidence>
<dbReference type="PROSITE" id="PS50109">
    <property type="entry name" value="HIS_KIN"/>
    <property type="match status" value="1"/>
</dbReference>
<dbReference type="Gene3D" id="3.30.565.10">
    <property type="entry name" value="Histidine kinase-like ATPase, C-terminal domain"/>
    <property type="match status" value="1"/>
</dbReference>
<dbReference type="InterPro" id="IPR005467">
    <property type="entry name" value="His_kinase_dom"/>
</dbReference>
<evidence type="ECO:0000256" key="4">
    <source>
        <dbReference type="ARBA" id="ARBA00022679"/>
    </source>
</evidence>
<evidence type="ECO:0000256" key="1">
    <source>
        <dbReference type="ARBA" id="ARBA00000085"/>
    </source>
</evidence>
<comment type="caution">
    <text evidence="13">The sequence shown here is derived from an EMBL/GenBank/DDBJ whole genome shotgun (WGS) entry which is preliminary data.</text>
</comment>
<dbReference type="PANTHER" id="PTHR24421:SF10">
    <property type="entry name" value="NITRATE_NITRITE SENSOR PROTEIN NARQ"/>
    <property type="match status" value="1"/>
</dbReference>
<dbReference type="Pfam" id="PF07730">
    <property type="entry name" value="HisKA_3"/>
    <property type="match status" value="1"/>
</dbReference>
<sequence length="505" mass="53529">MSDSTATTAPSGAARANSAAPLPGEEWVRPRPGRTGYRNDLLLALVLAVATTISLVLFRVTGTYEDTAGWQSTLWVIAMTLPLAFRRRWPEAVAIVASLAFTVAFVFETGEMLFSQISLFVAIYSVGAWGRSRRVATVVRAIIVSGMLAWVFWQLIFYSAVQDYLPELPRDGALSPYLAYGLINVMTNLLYFGGAWFFGEAAYRSARARALLEQRTVELAEERERTQQQAVALERVRIARELHDVVAHHVSVMGVQAGAARRVLDRDPAQASAALSMIEQNARSAVEELQLLLGALRSEQTETGTVPAHLDNSTRGVEQVADLVADAAGNGLPATLSVIGDARTLPGGISLSVYRVAQEALTNTRKHAGGAATADVRVRYLPDAVELEVSDTGVGASAQRRGAVGSGLGQLGMRERVAAVGGTIELGPRPRGGYRVRARFPLPAAVASPLPQAQAQGVPSSTNGVSAGDPGAVPTGATNAVSADAPTHPLIEPAEITTTESTENV</sequence>
<evidence type="ECO:0000256" key="8">
    <source>
        <dbReference type="ARBA" id="ARBA00023012"/>
    </source>
</evidence>
<feature type="compositionally biased region" description="Polar residues" evidence="10">
    <location>
        <begin position="496"/>
        <end position="505"/>
    </location>
</feature>
<keyword evidence="4" id="KW-0808">Transferase</keyword>
<accession>A0A4Q8AH89</accession>
<dbReference type="Gene3D" id="1.20.5.1930">
    <property type="match status" value="1"/>
</dbReference>
<dbReference type="GO" id="GO:0016020">
    <property type="term" value="C:membrane"/>
    <property type="evidence" value="ECO:0007669"/>
    <property type="project" value="InterPro"/>
</dbReference>
<evidence type="ECO:0000313" key="14">
    <source>
        <dbReference type="Proteomes" id="UP000291483"/>
    </source>
</evidence>
<name>A0A4Q8AH89_9MICO</name>
<evidence type="ECO:0000256" key="2">
    <source>
        <dbReference type="ARBA" id="ARBA00012438"/>
    </source>
</evidence>
<evidence type="ECO:0000256" key="11">
    <source>
        <dbReference type="SAM" id="Phobius"/>
    </source>
</evidence>
<evidence type="ECO:0000256" key="6">
    <source>
        <dbReference type="ARBA" id="ARBA00022777"/>
    </source>
</evidence>
<protein>
    <recommendedName>
        <fullName evidence="2">histidine kinase</fullName>
        <ecNumber evidence="2">2.7.13.3</ecNumber>
    </recommendedName>
</protein>
<feature type="transmembrane region" description="Helical" evidence="11">
    <location>
        <begin position="177"/>
        <end position="199"/>
    </location>
</feature>
<keyword evidence="6 13" id="KW-0418">Kinase</keyword>
<keyword evidence="11" id="KW-1133">Transmembrane helix</keyword>
<comment type="catalytic activity">
    <reaction evidence="1">
        <text>ATP + protein L-histidine = ADP + protein N-phospho-L-histidine.</text>
        <dbReference type="EC" id="2.7.13.3"/>
    </reaction>
</comment>
<feature type="coiled-coil region" evidence="9">
    <location>
        <begin position="209"/>
        <end position="236"/>
    </location>
</feature>
<keyword evidence="11" id="KW-0472">Membrane</keyword>
<dbReference type="InterPro" id="IPR036890">
    <property type="entry name" value="HATPase_C_sf"/>
</dbReference>
<evidence type="ECO:0000313" key="13">
    <source>
        <dbReference type="EMBL" id="RZU63752.1"/>
    </source>
</evidence>
<dbReference type="CDD" id="cd16917">
    <property type="entry name" value="HATPase_UhpB-NarQ-NarX-like"/>
    <property type="match status" value="1"/>
</dbReference>
<proteinExistence type="predicted"/>
<evidence type="ECO:0000256" key="5">
    <source>
        <dbReference type="ARBA" id="ARBA00022741"/>
    </source>
</evidence>
<dbReference type="GO" id="GO:0005524">
    <property type="term" value="F:ATP binding"/>
    <property type="evidence" value="ECO:0007669"/>
    <property type="project" value="UniProtKB-KW"/>
</dbReference>
<dbReference type="OrthoDB" id="227596at2"/>
<feature type="transmembrane region" description="Helical" evidence="11">
    <location>
        <begin position="137"/>
        <end position="157"/>
    </location>
</feature>
<feature type="region of interest" description="Disordered" evidence="10">
    <location>
        <begin position="451"/>
        <end position="505"/>
    </location>
</feature>
<reference evidence="13 14" key="1">
    <citation type="submission" date="2019-02" db="EMBL/GenBank/DDBJ databases">
        <title>Sequencing the genomes of 1000 actinobacteria strains.</title>
        <authorList>
            <person name="Klenk H.-P."/>
        </authorList>
    </citation>
    <scope>NUCLEOTIDE SEQUENCE [LARGE SCALE GENOMIC DNA]</scope>
    <source>
        <strain evidence="13 14">DSM 18319</strain>
    </source>
</reference>
<dbReference type="SMART" id="SM00387">
    <property type="entry name" value="HATPase_c"/>
    <property type="match status" value="1"/>
</dbReference>
<dbReference type="Pfam" id="PF02518">
    <property type="entry name" value="HATPase_c"/>
    <property type="match status" value="1"/>
</dbReference>
<dbReference type="InterPro" id="IPR011712">
    <property type="entry name" value="Sig_transdc_His_kin_sub3_dim/P"/>
</dbReference>
<gene>
    <name evidence="13" type="ORF">EV379_0041</name>
</gene>
<keyword evidence="7" id="KW-0067">ATP-binding</keyword>
<keyword evidence="8" id="KW-0902">Two-component regulatory system</keyword>
<evidence type="ECO:0000256" key="7">
    <source>
        <dbReference type="ARBA" id="ARBA00022840"/>
    </source>
</evidence>
<dbReference type="Proteomes" id="UP000291483">
    <property type="component" value="Unassembled WGS sequence"/>
</dbReference>
<dbReference type="InterPro" id="IPR050482">
    <property type="entry name" value="Sensor_HK_TwoCompSys"/>
</dbReference>
<feature type="transmembrane region" description="Helical" evidence="11">
    <location>
        <begin position="68"/>
        <end position="85"/>
    </location>
</feature>
<feature type="transmembrane region" description="Helical" evidence="11">
    <location>
        <begin position="41"/>
        <end position="62"/>
    </location>
</feature>
<feature type="compositionally biased region" description="Low complexity" evidence="10">
    <location>
        <begin position="9"/>
        <end position="24"/>
    </location>
</feature>
<feature type="compositionally biased region" description="Polar residues" evidence="10">
    <location>
        <begin position="451"/>
        <end position="465"/>
    </location>
</feature>
<dbReference type="GO" id="GO:0000155">
    <property type="term" value="F:phosphorelay sensor kinase activity"/>
    <property type="evidence" value="ECO:0007669"/>
    <property type="project" value="InterPro"/>
</dbReference>
<feature type="transmembrane region" description="Helical" evidence="11">
    <location>
        <begin position="92"/>
        <end position="107"/>
    </location>
</feature>
<evidence type="ECO:0000259" key="12">
    <source>
        <dbReference type="PROSITE" id="PS50109"/>
    </source>
</evidence>
<feature type="region of interest" description="Disordered" evidence="10">
    <location>
        <begin position="1"/>
        <end position="25"/>
    </location>
</feature>
<dbReference type="EMBL" id="SHLC01000001">
    <property type="protein sequence ID" value="RZU63752.1"/>
    <property type="molecule type" value="Genomic_DNA"/>
</dbReference>
<dbReference type="AlphaFoldDB" id="A0A4Q8AH89"/>
<keyword evidence="11" id="KW-0812">Transmembrane</keyword>
<keyword evidence="5" id="KW-0547">Nucleotide-binding</keyword>